<reference evidence="4" key="6">
    <citation type="journal article" date="2008" name="Nucleic Acids Res.">
        <title>The rice annotation project database (RAP-DB): 2008 update.</title>
        <authorList>
            <consortium name="The rice annotation project (RAP)"/>
        </authorList>
    </citation>
    <scope>GENOME REANNOTATION</scope>
    <source>
        <strain evidence="4">cv. Nipponbare</strain>
    </source>
</reference>
<reference evidence="3" key="8">
    <citation type="submission" date="2009-08" db="EMBL/GenBank/DDBJ databases">
        <title>The Second Rice Annotation Project Meeting (RAP2).</title>
        <authorList>
            <consortium name="The Rice Annotation Project (RAP)"/>
        </authorList>
    </citation>
    <scope>NUCLEOTIDE SEQUENCE</scope>
</reference>
<reference evidence="3 4" key="2">
    <citation type="journal article" date="2005" name="Nature">
        <title>The map-based sequence of the rice genome.</title>
        <authorList>
            <consortium name="International rice genome sequencing project (IRGSP)"/>
            <person name="Matsumoto T."/>
            <person name="Wu J."/>
            <person name="Kanamori H."/>
            <person name="Katayose Y."/>
            <person name="Fujisawa M."/>
            <person name="Namiki N."/>
            <person name="Mizuno H."/>
            <person name="Yamamoto K."/>
            <person name="Antonio B.A."/>
            <person name="Baba T."/>
            <person name="Sakata K."/>
            <person name="Nagamura Y."/>
            <person name="Aoki H."/>
            <person name="Arikawa K."/>
            <person name="Arita K."/>
            <person name="Bito T."/>
            <person name="Chiden Y."/>
            <person name="Fujitsuka N."/>
            <person name="Fukunaka R."/>
            <person name="Hamada M."/>
            <person name="Harada C."/>
            <person name="Hayashi A."/>
            <person name="Hijishita S."/>
            <person name="Honda M."/>
            <person name="Hosokawa S."/>
            <person name="Ichikawa Y."/>
            <person name="Idonuma A."/>
            <person name="Iijima M."/>
            <person name="Ikeda M."/>
            <person name="Ikeno M."/>
            <person name="Ito K."/>
            <person name="Ito S."/>
            <person name="Ito T."/>
            <person name="Ito Y."/>
            <person name="Ito Y."/>
            <person name="Iwabuchi A."/>
            <person name="Kamiya K."/>
            <person name="Karasawa W."/>
            <person name="Kurita K."/>
            <person name="Katagiri S."/>
            <person name="Kikuta A."/>
            <person name="Kobayashi H."/>
            <person name="Kobayashi N."/>
            <person name="Machita K."/>
            <person name="Maehara T."/>
            <person name="Masukawa M."/>
            <person name="Mizubayashi T."/>
            <person name="Mukai Y."/>
            <person name="Nagasaki H."/>
            <person name="Nagata Y."/>
            <person name="Naito S."/>
            <person name="Nakashima M."/>
            <person name="Nakama Y."/>
            <person name="Nakamichi Y."/>
            <person name="Nakamura M."/>
            <person name="Meguro A."/>
            <person name="Negishi M."/>
            <person name="Ohta I."/>
            <person name="Ohta T."/>
            <person name="Okamoto M."/>
            <person name="Ono N."/>
            <person name="Saji S."/>
            <person name="Sakaguchi M."/>
            <person name="Sakai K."/>
            <person name="Shibata M."/>
            <person name="Shimokawa T."/>
            <person name="Song J."/>
            <person name="Takazaki Y."/>
            <person name="Terasawa K."/>
            <person name="Tsugane M."/>
            <person name="Tsuji K."/>
            <person name="Ueda S."/>
            <person name="Waki K."/>
            <person name="Yamagata H."/>
            <person name="Yamamoto M."/>
            <person name="Yamamoto S."/>
            <person name="Yamane H."/>
            <person name="Yoshiki S."/>
            <person name="Yoshihara R."/>
            <person name="Yukawa K."/>
            <person name="Zhong H."/>
            <person name="Yano M."/>
            <person name="Yuan Q."/>
            <person name="Ouyang S."/>
            <person name="Liu J."/>
            <person name="Jones K.M."/>
            <person name="Gansberger K."/>
            <person name="Moffat K."/>
            <person name="Hill J."/>
            <person name="Bera J."/>
            <person name="Fadrosh D."/>
            <person name="Jin S."/>
            <person name="Johri S."/>
            <person name="Kim M."/>
            <person name="Overton L."/>
            <person name="Reardon M."/>
            <person name="Tsitrin T."/>
            <person name="Vuong H."/>
            <person name="Weaver B."/>
            <person name="Ciecko A."/>
            <person name="Tallon L."/>
            <person name="Jackson J."/>
            <person name="Pai G."/>
            <person name="Aken S.V."/>
            <person name="Utterback T."/>
            <person name="Reidmuller S."/>
            <person name="Feldblyum T."/>
            <person name="Hsiao J."/>
            <person name="Zismann V."/>
            <person name="Iobst S."/>
            <person name="de Vazeille A.R."/>
            <person name="Buell C.R."/>
            <person name="Ying K."/>
            <person name="Li Y."/>
            <person name="Lu T."/>
            <person name="Huang Y."/>
            <person name="Zhao Q."/>
            <person name="Feng Q."/>
            <person name="Zhang L."/>
            <person name="Zhu J."/>
            <person name="Weng Q."/>
            <person name="Mu J."/>
            <person name="Lu Y."/>
            <person name="Fan D."/>
            <person name="Liu Y."/>
            <person name="Guan J."/>
            <person name="Zhang Y."/>
            <person name="Yu S."/>
            <person name="Liu X."/>
            <person name="Zhang Y."/>
            <person name="Hong G."/>
            <person name="Han B."/>
            <person name="Choisne N."/>
            <person name="Demange N."/>
            <person name="Orjeda G."/>
            <person name="Samain S."/>
            <person name="Cattolico L."/>
            <person name="Pelletier E."/>
            <person name="Couloux A."/>
            <person name="Segurens B."/>
            <person name="Wincker P."/>
            <person name="D'Hont A."/>
            <person name="Scarpelli C."/>
            <person name="Weissenbach J."/>
            <person name="Salanoubat M."/>
            <person name="Quetier F."/>
            <person name="Yu Y."/>
            <person name="Kim H.R."/>
            <person name="Rambo T."/>
            <person name="Currie J."/>
            <person name="Collura K."/>
            <person name="Luo M."/>
            <person name="Yang T."/>
            <person name="Ammiraju J.S.S."/>
            <person name="Engler F."/>
            <person name="Soderlund C."/>
            <person name="Wing R.A."/>
            <person name="Palmer L.E."/>
            <person name="de la Bastide M."/>
            <person name="Spiegel L."/>
            <person name="Nascimento L."/>
            <person name="Zutavern T."/>
            <person name="O'Shaughnessy A."/>
            <person name="Dike S."/>
            <person name="Dedhia N."/>
            <person name="Preston R."/>
            <person name="Balija V."/>
            <person name="McCombie W.R."/>
            <person name="Chow T."/>
            <person name="Chen H."/>
            <person name="Chung M."/>
            <person name="Chen C."/>
            <person name="Shaw J."/>
            <person name="Wu H."/>
            <person name="Hsiao K."/>
            <person name="Chao Y."/>
            <person name="Chu M."/>
            <person name="Cheng C."/>
            <person name="Hour A."/>
            <person name="Lee P."/>
            <person name="Lin S."/>
            <person name="Lin Y."/>
            <person name="Liou J."/>
            <person name="Liu S."/>
            <person name="Hsing Y."/>
            <person name="Raghuvanshi S."/>
            <person name="Mohanty A."/>
            <person name="Bharti A.K."/>
            <person name="Gaur A."/>
            <person name="Gupta V."/>
            <person name="Kumar D."/>
            <person name="Ravi V."/>
            <person name="Vij S."/>
            <person name="Kapur A."/>
            <person name="Khurana P."/>
            <person name="Khurana P."/>
            <person name="Khurana J.P."/>
            <person name="Tyagi A.K."/>
            <person name="Gaikwad K."/>
            <person name="Singh A."/>
            <person name="Dalal V."/>
            <person name="Srivastava S."/>
            <person name="Dixit A."/>
            <person name="Pal A.K."/>
            <person name="Ghazi I.A."/>
            <person name="Yadav M."/>
            <person name="Pandit A."/>
            <person name="Bhargava A."/>
            <person name="Sureshbabu K."/>
            <person name="Batra K."/>
            <person name="Sharma T.R."/>
            <person name="Mohapatra T."/>
            <person name="Singh N.K."/>
            <person name="Messing J."/>
            <person name="Nelson A.B."/>
            <person name="Fuks G."/>
            <person name="Kavchok S."/>
            <person name="Keizer G."/>
            <person name="Linton E."/>
            <person name="Llaca V."/>
            <person name="Song R."/>
            <person name="Tanyolac B."/>
            <person name="Young S."/>
            <person name="Ho-Il K."/>
            <person name="Hahn J.H."/>
            <person name="Sangsakoo G."/>
            <person name="Vanavichit A."/>
            <person name="de Mattos Luiz.A.T."/>
            <person name="Zimmer P.D."/>
            <person name="Malone G."/>
            <person name="Dellagostin O."/>
            <person name="de Oliveira A.C."/>
            <person name="Bevan M."/>
            <person name="Bancroft I."/>
            <person name="Minx P."/>
            <person name="Cordum H."/>
            <person name="Wilson R."/>
            <person name="Cheng Z."/>
            <person name="Jin W."/>
            <person name="Jiang J."/>
            <person name="Leong S.A."/>
            <person name="Iwama H."/>
            <person name="Gojobori T."/>
            <person name="Itoh T."/>
            <person name="Niimura Y."/>
            <person name="Fujii Y."/>
            <person name="Habara T."/>
            <person name="Sakai H."/>
            <person name="Sato Y."/>
            <person name="Wilson G."/>
            <person name="Kumar K."/>
            <person name="McCouch S."/>
            <person name="Juretic N."/>
            <person name="Hoen D."/>
            <person name="Wright S."/>
            <person name="Bruskiewich R."/>
            <person name="Bureau T."/>
            <person name="Miyao A."/>
            <person name="Hirochika H."/>
            <person name="Nishikawa T."/>
            <person name="Kadowaki K."/>
            <person name="Sugiura M."/>
            <person name="Burr B."/>
            <person name="Sasaki T."/>
        </authorList>
    </citation>
    <scope>NUCLEOTIDE SEQUENCE [LARGE SCALE GENOMIC DNA]</scope>
    <source>
        <strain evidence="4">cv. Nipponbare</strain>
    </source>
</reference>
<organism evidence="2 4">
    <name type="scientific">Oryza sativa subsp. japonica</name>
    <name type="common">Rice</name>
    <dbReference type="NCBI Taxonomy" id="39947"/>
    <lineage>
        <taxon>Eukaryota</taxon>
        <taxon>Viridiplantae</taxon>
        <taxon>Streptophyta</taxon>
        <taxon>Embryophyta</taxon>
        <taxon>Tracheophyta</taxon>
        <taxon>Spermatophyta</taxon>
        <taxon>Magnoliopsida</taxon>
        <taxon>Liliopsida</taxon>
        <taxon>Poales</taxon>
        <taxon>Poaceae</taxon>
        <taxon>BOP clade</taxon>
        <taxon>Oryzoideae</taxon>
        <taxon>Oryzeae</taxon>
        <taxon>Oryzinae</taxon>
        <taxon>Oryza</taxon>
        <taxon>Oryza sativa</taxon>
    </lineage>
</organism>
<accession>A0A0P0XM89</accession>
<dbReference type="Proteomes" id="UP000000763">
    <property type="component" value="Chromosome 9"/>
</dbReference>
<reference evidence="2" key="1">
    <citation type="submission" date="2002-06" db="EMBL/GenBank/DDBJ databases">
        <title>Oryza sativa nipponbare(GA3) genomic DNA, chromosome 9, PAC clone:P0441A12.</title>
        <authorList>
            <person name="Sasaki T."/>
            <person name="Matsumoto T."/>
            <person name="Katayose Y."/>
        </authorList>
    </citation>
    <scope>NUCLEOTIDE SEQUENCE</scope>
</reference>
<dbReference type="Gramene" id="Os09t0366500-01">
    <property type="protein sequence ID" value="Os09t0366500-01"/>
    <property type="gene ID" value="Os09g0366500"/>
</dbReference>
<evidence type="ECO:0000313" key="2">
    <source>
        <dbReference type="EMBL" id="BAD33466.1"/>
    </source>
</evidence>
<dbReference type="EMBL" id="AP008215">
    <property type="protein sequence ID" value="BAF24920.1"/>
    <property type="molecule type" value="Genomic_DNA"/>
</dbReference>
<feature type="region of interest" description="Disordered" evidence="1">
    <location>
        <begin position="1"/>
        <end position="21"/>
    </location>
</feature>
<gene>
    <name evidence="3" type="ordered locus">Os09g0366500</name>
    <name evidence="2" type="ORF">P0441A12.34</name>
</gene>
<reference evidence="3" key="3">
    <citation type="journal article" date="2006" name="Nucleic Acids Res.">
        <title>The Rice Annotation Project Database (RAP-DB): hub for Oryza sativa ssp. japonica genome information.</title>
        <authorList>
            <person name="Ohyanagi H."/>
            <person name="Tanaka T."/>
            <person name="Sakai H."/>
            <person name="Shigemoto Y."/>
            <person name="Yamaguchi K."/>
            <person name="Habara T."/>
            <person name="Fujii Y."/>
            <person name="Antonio B.A."/>
            <person name="Nagamura Y."/>
            <person name="Imanishi T."/>
            <person name="Ikeo K."/>
            <person name="Itoh T."/>
            <person name="Gojobori T."/>
            <person name="Sasaki T."/>
        </authorList>
    </citation>
    <scope>NUCLEOTIDE SEQUENCE</scope>
</reference>
<dbReference type="EMBL" id="AP005422">
    <property type="protein sequence ID" value="BAD33466.1"/>
    <property type="molecule type" value="Genomic_DNA"/>
</dbReference>
<name>A0A0P0XM89_ORYSJ</name>
<proteinExistence type="predicted"/>
<reference evidence="3" key="5">
    <citation type="journal article" date="2008" name="Nucleic Acids Res.">
        <title>The Rice Annotation Project Database (RAP-DB): 2008 update.</title>
        <authorList>
            <consortium name="The Rice Annotation Project (RAP)"/>
            <person name="Tanaka T."/>
            <person name="Antonio B.A."/>
            <person name="Kikuchi S."/>
            <person name="Matsumoto T."/>
            <person name="Nagamura Y."/>
            <person name="Numa H."/>
            <person name="Sakai H."/>
            <person name="Wu J."/>
            <person name="Itoh T."/>
            <person name="Sasaki T."/>
            <person name="Aono R."/>
            <person name="Fujii Y."/>
            <person name="Habara T."/>
            <person name="Harada E."/>
            <person name="Kanno M."/>
            <person name="Kawahara Y."/>
            <person name="Kawashima H."/>
            <person name="Kubooka H."/>
            <person name="Matsuya A."/>
            <person name="Nakaoka H."/>
            <person name="Saichi N."/>
            <person name="Sanbonmatsu R."/>
            <person name="Sato Y."/>
            <person name="Shinso Y."/>
            <person name="Suzuki M."/>
            <person name="Takeda J."/>
            <person name="Tanino M."/>
            <person name="Todokoro F."/>
            <person name="Yamaguchi K."/>
            <person name="Yamamoto N."/>
            <person name="Yamasaki C."/>
            <person name="Imanishi T."/>
            <person name="Okido T."/>
            <person name="Tada M."/>
            <person name="Ikeo K."/>
            <person name="Tateno Y."/>
            <person name="Gojobori T."/>
            <person name="Lin Y.C."/>
            <person name="Wei F.J."/>
            <person name="Hsing Y.I."/>
            <person name="Zhao Q."/>
            <person name="Han B."/>
            <person name="Kramer M.R."/>
            <person name="McCombie R.W."/>
            <person name="Lonsdale D."/>
            <person name="O'Donovan C.C."/>
            <person name="Whitfield E.J."/>
            <person name="Apweiler R."/>
            <person name="Koyanagi K.O."/>
            <person name="Khurana J.P."/>
            <person name="Raghuvanshi S."/>
            <person name="Singh N.K."/>
            <person name="Tyagi A.K."/>
            <person name="Haberer G."/>
            <person name="Fujisawa M."/>
            <person name="Hosokawa S."/>
            <person name="Ito Y."/>
            <person name="Ikawa H."/>
            <person name="Shibata M."/>
            <person name="Yamamoto M."/>
            <person name="Bruskiewich R.M."/>
            <person name="Hoen D.R."/>
            <person name="Bureau TE."/>
            <person name="Namiki N."/>
            <person name="Ohyanagi H."/>
            <person name="Sakai Y."/>
            <person name="Nobushima S."/>
            <person name="Sakata K."/>
            <person name="Barrero R.A."/>
            <person name="Sato Y."/>
            <person name="Souvorov A."/>
            <person name="Smith-White B."/>
            <person name="Tatusova T."/>
            <person name="An S."/>
            <person name="An G."/>
            <person name="OOta S."/>
            <person name="Fuks G."/>
            <person name="Messing J."/>
            <person name="Christie K.R."/>
            <person name="Lieberherr D."/>
            <person name="Kim H."/>
            <person name="Zuccolo A."/>
            <person name="Wing R.A."/>
            <person name="Nobuta K."/>
            <person name="Green P.J."/>
            <person name="Lu C."/>
            <person name="Meyers BC."/>
            <person name="Chaparro C."/>
            <person name="Piegu B."/>
            <person name="Panaud O."/>
            <person name="Echeverria M."/>
        </authorList>
    </citation>
    <scope>NUCLEOTIDE SEQUENCE</scope>
</reference>
<reference evidence="3" key="4">
    <citation type="journal article" date="2007" name="Genome Res.">
        <title>Curated Genome Annotation of Oryza sativa ssp. japonica and Comparative Genome Analysis with Arabidopsis thaliana.</title>
        <authorList>
            <consortium name="The Rice Annotation Project (RAP)"/>
            <person name="Itoh T."/>
            <person name="Tanaka T."/>
            <person name="Barrero R.A."/>
            <person name="Yamasaki C."/>
            <person name="Fujii Y."/>
            <person name="Hilton P.B."/>
            <person name="Antonio B.A."/>
            <person name="Aono H."/>
            <person name="Apweiler R."/>
            <person name="Bruskiewich R."/>
            <person name="Bureau T."/>
            <person name="Burr F."/>
            <person name="Costa de Oliveira A."/>
            <person name="Fuks G."/>
            <person name="Habara T."/>
            <person name="Haberer G."/>
            <person name="Han B."/>
            <person name="Harada E."/>
            <person name="Hiraki A.T."/>
            <person name="Hirochika H."/>
            <person name="Hoen D."/>
            <person name="Hokari H."/>
            <person name="Hosokawa S."/>
            <person name="Hsing Y."/>
            <person name="Ikawa H."/>
            <person name="Ikeo K."/>
            <person name="Imanishi T."/>
            <person name="Ito Y."/>
            <person name="Jaiswal P."/>
            <person name="Kanno M."/>
            <person name="Kawahara Y."/>
            <person name="Kawamura T."/>
            <person name="Kawashima H."/>
            <person name="Khurana J.P."/>
            <person name="Kikuchi S."/>
            <person name="Komatsu S."/>
            <person name="Koyanagi K.O."/>
            <person name="Kubooka H."/>
            <person name="Lieberherr D."/>
            <person name="Lin Y.C."/>
            <person name="Lonsdale D."/>
            <person name="Matsumoto T."/>
            <person name="Matsuya A."/>
            <person name="McCombie W.R."/>
            <person name="Messing J."/>
            <person name="Miyao A."/>
            <person name="Mulder N."/>
            <person name="Nagamura Y."/>
            <person name="Nam J."/>
            <person name="Namiki N."/>
            <person name="Numa H."/>
            <person name="Nurimoto S."/>
            <person name="O'donovan C."/>
            <person name="Ohyanagi H."/>
            <person name="Okido T."/>
            <person name="Oota S."/>
            <person name="Osato N."/>
            <person name="Palmer L.E."/>
            <person name="Quetier F."/>
            <person name="Raghuvanshi S."/>
            <person name="Saichi N."/>
            <person name="Sakai H."/>
            <person name="Sakai Y."/>
            <person name="Sakata K."/>
            <person name="Sakurai T."/>
            <person name="Sato F."/>
            <person name="Sato Y."/>
            <person name="Schoof H."/>
            <person name="Seki M."/>
            <person name="Shibata M."/>
            <person name="Shimizu Y."/>
            <person name="Shinozaki K."/>
            <person name="Shinso Y."/>
            <person name="Singh N.K."/>
            <person name="Smith-White B."/>
            <person name="Takeda J."/>
            <person name="Tanino M."/>
            <person name="Tatusova T."/>
            <person name="Thongjuea S."/>
            <person name="Todokoro F."/>
            <person name="Tsugane M."/>
            <person name="Tyagi A.K."/>
            <person name="Vanavichit A."/>
            <person name="Wang A."/>
            <person name="Wing R.A."/>
            <person name="Yamaguchi K."/>
            <person name="Yamamoto M."/>
            <person name="Yamamoto N."/>
            <person name="Yu Y."/>
            <person name="Zhang H."/>
            <person name="Zhao Q."/>
            <person name="Higo K."/>
            <person name="Burr B."/>
            <person name="Gojobori T."/>
            <person name="Sasaki T."/>
        </authorList>
    </citation>
    <scope>NUCLEOTIDE SEQUENCE</scope>
</reference>
<evidence type="ECO:0000313" key="4">
    <source>
        <dbReference type="Proteomes" id="UP000000763"/>
    </source>
</evidence>
<protein>
    <submittedName>
        <fullName evidence="3">Os09g0366500 protein</fullName>
    </submittedName>
</protein>
<evidence type="ECO:0000313" key="3">
    <source>
        <dbReference type="EMBL" id="BAF24920.1"/>
    </source>
</evidence>
<dbReference type="KEGG" id="dosa:Os09g0366500"/>
<sequence length="223" mass="23970">MLVTPGGGGSLHRSSRNPNHQRVRRLLARRRLLVAGGAAVLRPEVREHRLARGHLLQARHVQRDVPGPGAVDPVVAPLAAAVAAPARRRRRFAEVEYAAVVGWPAPVQPGAARVQVAAAAGAVVDEPRRRRDLAERVAEPPCSPRRTVVERERAAPVPVERVGDRLLGVGADVVEVEAAGVAGVQLAEPGLLAGVALPWLLRSMCLSNLSYEATRHLHVQIYY</sequence>
<evidence type="ECO:0000256" key="1">
    <source>
        <dbReference type="SAM" id="MobiDB-lite"/>
    </source>
</evidence>
<dbReference type="AlphaFoldDB" id="A0A0P0XM89"/>
<feature type="compositionally biased region" description="Gly residues" evidence="1">
    <location>
        <begin position="1"/>
        <end position="10"/>
    </location>
</feature>
<reference evidence="3" key="7">
    <citation type="submission" date="2009-08" db="EMBL/GenBank/DDBJ databases">
        <title>Oryza sativa nipponbare(GA3) genomic DNA, chromosome 9.</title>
        <authorList>
            <consortium name="IRGSP(International Rice Genome Sequencing Project)"/>
        </authorList>
    </citation>
    <scope>NUCLEOTIDE SEQUENCE</scope>
</reference>